<gene>
    <name evidence="1" type="ORF">AVEN_138993_1</name>
</gene>
<dbReference type="AlphaFoldDB" id="A0A4Y2SG11"/>
<evidence type="ECO:0000313" key="1">
    <source>
        <dbReference type="EMBL" id="GBN86209.1"/>
    </source>
</evidence>
<sequence length="240" mass="27184">MSDHDPPLKPQVYKLRSNCSYCLMERLPIISKNQNKEKPRGKLPKSTKIITGFSIQETGKYILLNGNNKANTPAGRKISRQESEFTTLTGIREIGYERDFLCFLEEVQVMYDALKSEAVESEFKHGAHRSSGLRVAGTQLSAEGVLGFKFPQVLASQGPDMEEFMKNDPEQVLSPVLVAMEEVSAADWPKKGHSHRRNVNQRAQRHLVPCEEYVRQKKQLPGVALMVIPFRLLDRFPSTI</sequence>
<name>A0A4Y2SG11_ARAVE</name>
<dbReference type="EMBL" id="BGPR01021173">
    <property type="protein sequence ID" value="GBN86209.1"/>
    <property type="molecule type" value="Genomic_DNA"/>
</dbReference>
<proteinExistence type="predicted"/>
<keyword evidence="2" id="KW-1185">Reference proteome</keyword>
<accession>A0A4Y2SG11</accession>
<evidence type="ECO:0000313" key="2">
    <source>
        <dbReference type="Proteomes" id="UP000499080"/>
    </source>
</evidence>
<reference evidence="1 2" key="1">
    <citation type="journal article" date="2019" name="Sci. Rep.">
        <title>Orb-weaving spider Araneus ventricosus genome elucidates the spidroin gene catalogue.</title>
        <authorList>
            <person name="Kono N."/>
            <person name="Nakamura H."/>
            <person name="Ohtoshi R."/>
            <person name="Moran D.A.P."/>
            <person name="Shinohara A."/>
            <person name="Yoshida Y."/>
            <person name="Fujiwara M."/>
            <person name="Mori M."/>
            <person name="Tomita M."/>
            <person name="Arakawa K."/>
        </authorList>
    </citation>
    <scope>NUCLEOTIDE SEQUENCE [LARGE SCALE GENOMIC DNA]</scope>
</reference>
<protein>
    <submittedName>
        <fullName evidence="1">Uncharacterized protein</fullName>
    </submittedName>
</protein>
<dbReference type="Proteomes" id="UP000499080">
    <property type="component" value="Unassembled WGS sequence"/>
</dbReference>
<comment type="caution">
    <text evidence="1">The sequence shown here is derived from an EMBL/GenBank/DDBJ whole genome shotgun (WGS) entry which is preliminary data.</text>
</comment>
<organism evidence="1 2">
    <name type="scientific">Araneus ventricosus</name>
    <name type="common">Orbweaver spider</name>
    <name type="synonym">Epeira ventricosa</name>
    <dbReference type="NCBI Taxonomy" id="182803"/>
    <lineage>
        <taxon>Eukaryota</taxon>
        <taxon>Metazoa</taxon>
        <taxon>Ecdysozoa</taxon>
        <taxon>Arthropoda</taxon>
        <taxon>Chelicerata</taxon>
        <taxon>Arachnida</taxon>
        <taxon>Araneae</taxon>
        <taxon>Araneomorphae</taxon>
        <taxon>Entelegynae</taxon>
        <taxon>Araneoidea</taxon>
        <taxon>Araneidae</taxon>
        <taxon>Araneus</taxon>
    </lineage>
</organism>